<sequence>MRNLAIIPARGGSKRIPRKNIKNFLEKPIISYPINTARNCQLFDRVIVSTDDEEIAELSKRLGAEVPFLRSSKNSDDFATTVDVLLEVIENVKQQGGSFDSICCIYPTAPFVTPEKLNQGLSLMLKNNFEAVFPVLEYSFPIQRAVRLEKSYRMRLLEPDHINSRSQDLEPTYHDAGQFYWIKTQALLKHKKLWVPNTGCIIVDELEAQDIDTHSDWTMAEIKYKLMMDDRQDNTF</sequence>
<name>A0ABS3SYD9_9FLAO</name>
<dbReference type="SUPFAM" id="SSF53448">
    <property type="entry name" value="Nucleotide-diphospho-sugar transferases"/>
    <property type="match status" value="1"/>
</dbReference>
<evidence type="ECO:0000313" key="2">
    <source>
        <dbReference type="Proteomes" id="UP000676776"/>
    </source>
</evidence>
<dbReference type="GO" id="GO:0016779">
    <property type="term" value="F:nucleotidyltransferase activity"/>
    <property type="evidence" value="ECO:0007669"/>
    <property type="project" value="UniProtKB-KW"/>
</dbReference>
<dbReference type="Pfam" id="PF02348">
    <property type="entry name" value="CTP_transf_3"/>
    <property type="match status" value="1"/>
</dbReference>
<dbReference type="InterPro" id="IPR050793">
    <property type="entry name" value="CMP-NeuNAc_synthase"/>
</dbReference>
<dbReference type="PANTHER" id="PTHR21485">
    <property type="entry name" value="HAD SUPERFAMILY MEMBERS CMAS AND KDSC"/>
    <property type="match status" value="1"/>
</dbReference>
<evidence type="ECO:0000313" key="1">
    <source>
        <dbReference type="EMBL" id="MBO3115234.1"/>
    </source>
</evidence>
<dbReference type="CDD" id="cd02513">
    <property type="entry name" value="CMP-NeuAc_Synthase"/>
    <property type="match status" value="1"/>
</dbReference>
<dbReference type="EC" id="2.7.7.81" evidence="1"/>
<dbReference type="InterPro" id="IPR003329">
    <property type="entry name" value="Cytidylyl_trans"/>
</dbReference>
<protein>
    <submittedName>
        <fullName evidence="1">Pseudaminic acid cytidylyltransferase</fullName>
        <ecNumber evidence="1">2.7.7.81</ecNumber>
    </submittedName>
</protein>
<reference evidence="1 2" key="1">
    <citation type="submission" date="2021-03" db="EMBL/GenBank/DDBJ databases">
        <title>Winogradskyella sp. nov., isolated from costal sediment.</title>
        <authorList>
            <person name="Gao C."/>
        </authorList>
    </citation>
    <scope>NUCLEOTIDE SEQUENCE [LARGE SCALE GENOMIC DNA]</scope>
    <source>
        <strain evidence="1 2">DF17</strain>
    </source>
</reference>
<accession>A0ABS3SYD9</accession>
<keyword evidence="1" id="KW-0808">Transferase</keyword>
<gene>
    <name evidence="1" type="primary">pseF</name>
    <name evidence="1" type="ORF">J4050_00650</name>
</gene>
<dbReference type="RefSeq" id="WP_208152009.1">
    <property type="nucleotide sequence ID" value="NZ_JAGEVF010000001.1"/>
</dbReference>
<dbReference type="Gene3D" id="3.90.550.10">
    <property type="entry name" value="Spore Coat Polysaccharide Biosynthesis Protein SpsA, Chain A"/>
    <property type="match status" value="1"/>
</dbReference>
<keyword evidence="1" id="KW-0548">Nucleotidyltransferase</keyword>
<dbReference type="InterPro" id="IPR029044">
    <property type="entry name" value="Nucleotide-diphossugar_trans"/>
</dbReference>
<proteinExistence type="predicted"/>
<dbReference type="EMBL" id="JAGEVF010000001">
    <property type="protein sequence ID" value="MBO3115234.1"/>
    <property type="molecule type" value="Genomic_DNA"/>
</dbReference>
<dbReference type="PANTHER" id="PTHR21485:SF6">
    <property type="entry name" value="N-ACYLNEURAMINATE CYTIDYLYLTRANSFERASE-RELATED"/>
    <property type="match status" value="1"/>
</dbReference>
<dbReference type="Proteomes" id="UP000676776">
    <property type="component" value="Unassembled WGS sequence"/>
</dbReference>
<dbReference type="NCBIfam" id="TIGR03584">
    <property type="entry name" value="PseF"/>
    <property type="match status" value="1"/>
</dbReference>
<comment type="caution">
    <text evidence="1">The sequence shown here is derived from an EMBL/GenBank/DDBJ whole genome shotgun (WGS) entry which is preliminary data.</text>
</comment>
<organism evidence="1 2">
    <name type="scientific">Winogradskyella pelagia</name>
    <dbReference type="NCBI Taxonomy" id="2819984"/>
    <lineage>
        <taxon>Bacteria</taxon>
        <taxon>Pseudomonadati</taxon>
        <taxon>Bacteroidota</taxon>
        <taxon>Flavobacteriia</taxon>
        <taxon>Flavobacteriales</taxon>
        <taxon>Flavobacteriaceae</taxon>
        <taxon>Winogradskyella</taxon>
    </lineage>
</organism>
<keyword evidence="2" id="KW-1185">Reference proteome</keyword>
<dbReference type="InterPro" id="IPR020039">
    <property type="entry name" value="PseF"/>
</dbReference>